<dbReference type="SUPFAM" id="SSF56436">
    <property type="entry name" value="C-type lectin-like"/>
    <property type="match status" value="1"/>
</dbReference>
<dbReference type="AlphaFoldDB" id="A0A368GIX6"/>
<evidence type="ECO:0000256" key="1">
    <source>
        <dbReference type="SAM" id="SignalP"/>
    </source>
</evidence>
<name>A0A368GIX6_ANCCA</name>
<feature type="chain" id="PRO_5016729311" description="C-type lectin domain-containing protein" evidence="1">
    <location>
        <begin position="23"/>
        <end position="86"/>
    </location>
</feature>
<dbReference type="Proteomes" id="UP000252519">
    <property type="component" value="Unassembled WGS sequence"/>
</dbReference>
<dbReference type="EMBL" id="JOJR01000132">
    <property type="protein sequence ID" value="RCN44341.1"/>
    <property type="molecule type" value="Genomic_DNA"/>
</dbReference>
<evidence type="ECO:0008006" key="4">
    <source>
        <dbReference type="Google" id="ProtNLM"/>
    </source>
</evidence>
<keyword evidence="3" id="KW-1185">Reference proteome</keyword>
<evidence type="ECO:0000313" key="3">
    <source>
        <dbReference type="Proteomes" id="UP000252519"/>
    </source>
</evidence>
<dbReference type="InterPro" id="IPR016187">
    <property type="entry name" value="CTDL_fold"/>
</dbReference>
<protein>
    <recommendedName>
        <fullName evidence="4">C-type lectin domain-containing protein</fullName>
    </recommendedName>
</protein>
<organism evidence="2 3">
    <name type="scientific">Ancylostoma caninum</name>
    <name type="common">Dog hookworm</name>
    <dbReference type="NCBI Taxonomy" id="29170"/>
    <lineage>
        <taxon>Eukaryota</taxon>
        <taxon>Metazoa</taxon>
        <taxon>Ecdysozoa</taxon>
        <taxon>Nematoda</taxon>
        <taxon>Chromadorea</taxon>
        <taxon>Rhabditida</taxon>
        <taxon>Rhabditina</taxon>
        <taxon>Rhabditomorpha</taxon>
        <taxon>Strongyloidea</taxon>
        <taxon>Ancylostomatidae</taxon>
        <taxon>Ancylostomatinae</taxon>
        <taxon>Ancylostoma</taxon>
    </lineage>
</organism>
<dbReference type="OrthoDB" id="7357196at2759"/>
<reference evidence="2 3" key="1">
    <citation type="submission" date="2014-10" db="EMBL/GenBank/DDBJ databases">
        <title>Draft genome of the hookworm Ancylostoma caninum.</title>
        <authorList>
            <person name="Mitreva M."/>
        </authorList>
    </citation>
    <scope>NUCLEOTIDE SEQUENCE [LARGE SCALE GENOMIC DNA]</scope>
    <source>
        <strain evidence="2 3">Baltimore</strain>
    </source>
</reference>
<comment type="caution">
    <text evidence="2">The sequence shown here is derived from an EMBL/GenBank/DDBJ whole genome shotgun (WGS) entry which is preliminary data.</text>
</comment>
<sequence>MGAAWLIITVTSAWFAAKKVNGGCRDRSDKEWHVDEFLGYEYRVVCWFGYIDLESAEKECGYGFGKLASIHSEYENEVVTSMFHEN</sequence>
<evidence type="ECO:0000313" key="2">
    <source>
        <dbReference type="EMBL" id="RCN44341.1"/>
    </source>
</evidence>
<feature type="signal peptide" evidence="1">
    <location>
        <begin position="1"/>
        <end position="22"/>
    </location>
</feature>
<accession>A0A368GIX6</accession>
<keyword evidence="1" id="KW-0732">Signal</keyword>
<gene>
    <name evidence="2" type="ORF">ANCCAN_09685</name>
</gene>
<proteinExistence type="predicted"/>